<feature type="transmembrane region" description="Helical" evidence="6">
    <location>
        <begin position="357"/>
        <end position="377"/>
    </location>
</feature>
<keyword evidence="2" id="KW-1003">Cell membrane</keyword>
<dbReference type="PANTHER" id="PTHR30250:SF11">
    <property type="entry name" value="O-ANTIGEN TRANSPORTER-RELATED"/>
    <property type="match status" value="1"/>
</dbReference>
<comment type="subcellular location">
    <subcellularLocation>
        <location evidence="1">Cell membrane</location>
        <topology evidence="1">Multi-pass membrane protein</topology>
    </subcellularLocation>
</comment>
<feature type="transmembrane region" description="Helical" evidence="6">
    <location>
        <begin position="74"/>
        <end position="93"/>
    </location>
</feature>
<dbReference type="GO" id="GO:0005886">
    <property type="term" value="C:plasma membrane"/>
    <property type="evidence" value="ECO:0007669"/>
    <property type="project" value="UniProtKB-SubCell"/>
</dbReference>
<feature type="transmembrane region" description="Helical" evidence="6">
    <location>
        <begin position="170"/>
        <end position="188"/>
    </location>
</feature>
<dbReference type="PANTHER" id="PTHR30250">
    <property type="entry name" value="PST FAMILY PREDICTED COLANIC ACID TRANSPORTER"/>
    <property type="match status" value="1"/>
</dbReference>
<evidence type="ECO:0000256" key="3">
    <source>
        <dbReference type="ARBA" id="ARBA00022692"/>
    </source>
</evidence>
<keyword evidence="5 6" id="KW-0472">Membrane</keyword>
<accession>A0A3N8PRT0</accession>
<dbReference type="Proteomes" id="UP000277921">
    <property type="component" value="Unassembled WGS sequence"/>
</dbReference>
<evidence type="ECO:0000256" key="1">
    <source>
        <dbReference type="ARBA" id="ARBA00004651"/>
    </source>
</evidence>
<name>A0A3N8PRT0_9BURK</name>
<proteinExistence type="predicted"/>
<keyword evidence="3 6" id="KW-0812">Transmembrane</keyword>
<feature type="transmembrane region" description="Helical" evidence="6">
    <location>
        <begin position="33"/>
        <end position="53"/>
    </location>
</feature>
<evidence type="ECO:0000256" key="6">
    <source>
        <dbReference type="SAM" id="Phobius"/>
    </source>
</evidence>
<feature type="transmembrane region" description="Helical" evidence="6">
    <location>
        <begin position="298"/>
        <end position="316"/>
    </location>
</feature>
<feature type="transmembrane region" description="Helical" evidence="6">
    <location>
        <begin position="217"/>
        <end position="236"/>
    </location>
</feature>
<evidence type="ECO:0000256" key="5">
    <source>
        <dbReference type="ARBA" id="ARBA00023136"/>
    </source>
</evidence>
<evidence type="ECO:0000256" key="2">
    <source>
        <dbReference type="ARBA" id="ARBA00022475"/>
    </source>
</evidence>
<dbReference type="RefSeq" id="WP_124580571.1">
    <property type="nucleotide sequence ID" value="NZ_QTQV01000010.1"/>
</dbReference>
<dbReference type="InterPro" id="IPR050833">
    <property type="entry name" value="Poly_Biosynth_Transport"/>
</dbReference>
<evidence type="ECO:0000313" key="8">
    <source>
        <dbReference type="Proteomes" id="UP000277921"/>
    </source>
</evidence>
<evidence type="ECO:0000313" key="7">
    <source>
        <dbReference type="EMBL" id="RQT14387.1"/>
    </source>
</evidence>
<reference evidence="7 8" key="1">
    <citation type="submission" date="2018-08" db="EMBL/GenBank/DDBJ databases">
        <title>Comparative analysis of Burkholderia isolates from Puerto Rico.</title>
        <authorList>
            <person name="Hall C."/>
            <person name="Sahl J."/>
            <person name="Wagner D."/>
        </authorList>
    </citation>
    <scope>NUCLEOTIDE SEQUENCE [LARGE SCALE GENOMIC DNA]</scope>
    <source>
        <strain evidence="7 8">Bp9025</strain>
    </source>
</reference>
<feature type="transmembrane region" description="Helical" evidence="6">
    <location>
        <begin position="256"/>
        <end position="277"/>
    </location>
</feature>
<gene>
    <name evidence="7" type="ORF">DF051_19020</name>
</gene>
<feature type="transmembrane region" description="Helical" evidence="6">
    <location>
        <begin position="141"/>
        <end position="164"/>
    </location>
</feature>
<evidence type="ECO:0000256" key="4">
    <source>
        <dbReference type="ARBA" id="ARBA00022989"/>
    </source>
</evidence>
<protein>
    <submittedName>
        <fullName evidence="7">Polysaccharide biosynthesis protein</fullName>
    </submittedName>
</protein>
<comment type="caution">
    <text evidence="7">The sequence shown here is derived from an EMBL/GenBank/DDBJ whole genome shotgun (WGS) entry which is preliminary data.</text>
</comment>
<organism evidence="7 8">
    <name type="scientific">Burkholderia contaminans</name>
    <dbReference type="NCBI Taxonomy" id="488447"/>
    <lineage>
        <taxon>Bacteria</taxon>
        <taxon>Pseudomonadati</taxon>
        <taxon>Pseudomonadota</taxon>
        <taxon>Betaproteobacteria</taxon>
        <taxon>Burkholderiales</taxon>
        <taxon>Burkholderiaceae</taxon>
        <taxon>Burkholderia</taxon>
        <taxon>Burkholderia cepacia complex</taxon>
    </lineage>
</organism>
<dbReference type="EMBL" id="QTQV01000010">
    <property type="protein sequence ID" value="RQT14387.1"/>
    <property type="molecule type" value="Genomic_DNA"/>
</dbReference>
<sequence length="430" mass="44702">MLTRLLLRGLALGLKFALAIVVARTLGFDAVAAYGLAVAATVIASKLLGLGFSPELNRRLSEADPLPAFGAMRTLCLAYGGLYLLLIATLAIATSNGDASLLASVGLSTRLAWCVLFVALSEHAAFEANGWLFSLHRPRAGSLLLFVRTGAWAGLACAGLLGGALDSIDAVLALWFAANACVVALAWWRIRRVARDAHGSPRTAHAPAAREHGVVSVWWHGLPFYVAGIVLASLQYAERFVGGGHLSADALGRYVFAWSIANAIQALAFSTVVVTAGPRFVRVLADAPHTFSRLAMRATVASVSVTSIAAAVILALHRDLLALAHEPAAAGQFALLATLLVSFVLRGAADVLWTAAIALRTGVAVMLSMIALTLSYLPLAWTLIAHAGAMGAAIAHLAASAGIVATLALIVARTGRPRAATRKEAVLHAA</sequence>
<keyword evidence="4 6" id="KW-1133">Transmembrane helix</keyword>
<feature type="transmembrane region" description="Helical" evidence="6">
    <location>
        <begin position="383"/>
        <end position="412"/>
    </location>
</feature>
<dbReference type="AlphaFoldDB" id="A0A3N8PRT0"/>
<feature type="transmembrane region" description="Helical" evidence="6">
    <location>
        <begin position="328"/>
        <end position="345"/>
    </location>
</feature>